<gene>
    <name evidence="3" type="ORF">M5J11_16425</name>
    <name evidence="4" type="ORF">PG365_11180</name>
</gene>
<name>A0AAX3RUZ4_9GAMM</name>
<dbReference type="SUPFAM" id="SSF51735">
    <property type="entry name" value="NAD(P)-binding Rossmann-fold domains"/>
    <property type="match status" value="1"/>
</dbReference>
<dbReference type="InterPro" id="IPR051317">
    <property type="entry name" value="Gfo/Idh/MocA_oxidoreduct"/>
</dbReference>
<dbReference type="Proteomes" id="UP001057142">
    <property type="component" value="Chromosome"/>
</dbReference>
<dbReference type="EMBL" id="CP097327">
    <property type="protein sequence ID" value="USB36373.1"/>
    <property type="molecule type" value="Genomic_DNA"/>
</dbReference>
<feature type="domain" description="Gfo/Idh/MocA-like oxidoreductase N-terminal" evidence="1">
    <location>
        <begin position="4"/>
        <end position="121"/>
    </location>
</feature>
<sequence>MRKLRVGIVGLGAIAQKAYLPVLSKTENWQLMGAFSPNQAKAKIVCDSYRIPLYSGIKSLAADCDAVFVHSSTSSHFSVIHSLLSAGVHVYVDKPLAETLTQSEQLIHLAYKQKRSLMVGFNRRFSPFYQQLKQQLNQVSSIRMEKHRSDSVGPNDVRFTLLDDYLHVVDTAIWLAGGHASLVSGSISTTANRELFYAEHHLNANQCWITTSMHRRAGSQQEQVSAICDGSVYQVTNMNHWVSENQQGVIQKQPSNWDSILVQRGFDGAIRHFIEAVSHNTPPDISGEQAIYAQQMIEKMWSMAESNLR</sequence>
<proteinExistence type="predicted"/>
<dbReference type="GO" id="GO:0000166">
    <property type="term" value="F:nucleotide binding"/>
    <property type="evidence" value="ECO:0007669"/>
    <property type="project" value="InterPro"/>
</dbReference>
<reference evidence="3" key="1">
    <citation type="journal article" date="2022" name="Front. Microbiol.">
        <title>Identification of a novel aminoglycoside O-nucleotidyltransferase AadA33 in Providencia vermicola.</title>
        <authorList>
            <person name="Feng C."/>
            <person name="Gao M."/>
            <person name="Jiang W."/>
            <person name="Shi W."/>
            <person name="Li A."/>
            <person name="Liu S."/>
            <person name="Zhang L."/>
            <person name="Zhang X."/>
            <person name="Li Q."/>
            <person name="Lin H."/>
            <person name="Lu J."/>
            <person name="Li K."/>
            <person name="Zhang H."/>
            <person name="Hu Y."/>
            <person name="Bao Q."/>
            <person name="Lin X."/>
        </authorList>
    </citation>
    <scope>NUCLEOTIDE SEQUENCE</scope>
    <source>
        <strain evidence="3">P13</strain>
    </source>
</reference>
<dbReference type="InterPro" id="IPR000683">
    <property type="entry name" value="Gfo/Idh/MocA-like_OxRdtase_N"/>
</dbReference>
<protein>
    <submittedName>
        <fullName evidence="4">Gfo/Idh/MocA family oxidoreductase</fullName>
    </submittedName>
</protein>
<dbReference type="Proteomes" id="UP001222403">
    <property type="component" value="Chromosome"/>
</dbReference>
<organism evidence="4 6">
    <name type="scientific">Providencia vermicola</name>
    <dbReference type="NCBI Taxonomy" id="333965"/>
    <lineage>
        <taxon>Bacteria</taxon>
        <taxon>Pseudomonadati</taxon>
        <taxon>Pseudomonadota</taxon>
        <taxon>Gammaproteobacteria</taxon>
        <taxon>Enterobacterales</taxon>
        <taxon>Morganellaceae</taxon>
        <taxon>Providencia</taxon>
    </lineage>
</organism>
<evidence type="ECO:0000313" key="3">
    <source>
        <dbReference type="EMBL" id="USB36373.1"/>
    </source>
</evidence>
<dbReference type="AlphaFoldDB" id="A0AAX3RUZ4"/>
<dbReference type="EMBL" id="CP116222">
    <property type="protein sequence ID" value="WFC05303.1"/>
    <property type="molecule type" value="Genomic_DNA"/>
</dbReference>
<keyword evidence="5" id="KW-1185">Reference proteome</keyword>
<evidence type="ECO:0000313" key="5">
    <source>
        <dbReference type="Proteomes" id="UP001057142"/>
    </source>
</evidence>
<dbReference type="InterPro" id="IPR036291">
    <property type="entry name" value="NAD(P)-bd_dom_sf"/>
</dbReference>
<evidence type="ECO:0000313" key="4">
    <source>
        <dbReference type="EMBL" id="WFC05303.1"/>
    </source>
</evidence>
<evidence type="ECO:0000313" key="6">
    <source>
        <dbReference type="Proteomes" id="UP001222403"/>
    </source>
</evidence>
<dbReference type="InterPro" id="IPR048477">
    <property type="entry name" value="YceM-like_C"/>
</dbReference>
<dbReference type="PANTHER" id="PTHR43708">
    <property type="entry name" value="CONSERVED EXPRESSED OXIDOREDUCTASE (EUROFUNG)"/>
    <property type="match status" value="1"/>
</dbReference>
<accession>A0AAX3RUZ4</accession>
<dbReference type="RefSeq" id="WP_251464300.1">
    <property type="nucleotide sequence ID" value="NZ_CP097327.1"/>
</dbReference>
<dbReference type="Gene3D" id="3.30.360.10">
    <property type="entry name" value="Dihydrodipicolinate Reductase, domain 2"/>
    <property type="match status" value="1"/>
</dbReference>
<dbReference type="PANTHER" id="PTHR43708:SF4">
    <property type="entry name" value="OXIDOREDUCTASE YCEM-RELATED"/>
    <property type="match status" value="1"/>
</dbReference>
<dbReference type="Pfam" id="PF21378">
    <property type="entry name" value="YceM-like_C"/>
    <property type="match status" value="1"/>
</dbReference>
<evidence type="ECO:0000259" key="2">
    <source>
        <dbReference type="Pfam" id="PF21378"/>
    </source>
</evidence>
<feature type="domain" description="YceM-like C-terminal" evidence="2">
    <location>
        <begin position="127"/>
        <end position="245"/>
    </location>
</feature>
<evidence type="ECO:0000259" key="1">
    <source>
        <dbReference type="Pfam" id="PF01408"/>
    </source>
</evidence>
<reference evidence="4" key="2">
    <citation type="submission" date="2023-01" db="EMBL/GenBank/DDBJ databases">
        <title>The prevalence of carbapenem-resistant bacteria in aquaculture in China and the genetic diversity of carbapenem-resistant genes.</title>
        <authorList>
            <person name="Wen R."/>
        </authorList>
    </citation>
    <scope>NUCLEOTIDE SEQUENCE</scope>
    <source>
        <strain evidence="4">PVA41-chromosome</strain>
    </source>
</reference>
<dbReference type="Gene3D" id="3.40.50.720">
    <property type="entry name" value="NAD(P)-binding Rossmann-like Domain"/>
    <property type="match status" value="1"/>
</dbReference>
<dbReference type="Pfam" id="PF01408">
    <property type="entry name" value="GFO_IDH_MocA"/>
    <property type="match status" value="1"/>
</dbReference>
<dbReference type="SUPFAM" id="SSF55347">
    <property type="entry name" value="Glyceraldehyde-3-phosphate dehydrogenase-like, C-terminal domain"/>
    <property type="match status" value="1"/>
</dbReference>